<sequence>MLESFCHTDDIAWDIRSPSILLISRLFKYAHIVHLVIWSLVLRHIATRSTSNSFVRIYYNHILSLADSFSTSLFLCRMSTPYGLPEDLSKIKPFEWDDHYDFPRDLVGYGEESFNPQWPGGAKIAVSFVINYEEGAEHTVLNGDLHSETHLWEAPGGTPKVQERAVNIESEYDYGSRSGVWRLFRLFNKFNYKYTLYAVGKAIEDNPAVGIASVKNGHDVASHAYRWIDYDKMSPEKEKEYIKKEIQTIEKICGTPPKGWYYGRLSSRSQALVWDVYKEMGIPLLWDSDSYADDLPYWVDVPSEKKEEKPEGMLMIPYSYDCNDYKFNVPTGFGSPTDFYDHVKGAFDTLYDEGCEGSPKMMTIALHCRCIGKPARFAALKKIVEYIASKEGVWVATRTQIAEHFREKFPYQPGHLATGMKRAEAPNMKDAWAAHKPVPI</sequence>
<protein>
    <submittedName>
        <fullName evidence="2">Chitooligosaccharide deacetylase</fullName>
    </submittedName>
</protein>
<dbReference type="InterPro" id="IPR011330">
    <property type="entry name" value="Glyco_hydro/deAcase_b/a-brl"/>
</dbReference>
<dbReference type="PANTHER" id="PTHR43123:SF1">
    <property type="entry name" value="POLYSACCHARIDE DEACETYLASE-RELATED"/>
    <property type="match status" value="1"/>
</dbReference>
<organism evidence="2 3">
    <name type="scientific">Phlyctema vagabunda</name>
    <dbReference type="NCBI Taxonomy" id="108571"/>
    <lineage>
        <taxon>Eukaryota</taxon>
        <taxon>Fungi</taxon>
        <taxon>Dikarya</taxon>
        <taxon>Ascomycota</taxon>
        <taxon>Pezizomycotina</taxon>
        <taxon>Leotiomycetes</taxon>
        <taxon>Helotiales</taxon>
        <taxon>Dermateaceae</taxon>
        <taxon>Phlyctema</taxon>
    </lineage>
</organism>
<dbReference type="InterPro" id="IPR002509">
    <property type="entry name" value="NODB_dom"/>
</dbReference>
<evidence type="ECO:0000259" key="1">
    <source>
        <dbReference type="PROSITE" id="PS51677"/>
    </source>
</evidence>
<dbReference type="Proteomes" id="UP001629113">
    <property type="component" value="Unassembled WGS sequence"/>
</dbReference>
<comment type="caution">
    <text evidence="2">The sequence shown here is derived from an EMBL/GenBank/DDBJ whole genome shotgun (WGS) entry which is preliminary data.</text>
</comment>
<evidence type="ECO:0000313" key="3">
    <source>
        <dbReference type="Proteomes" id="UP001629113"/>
    </source>
</evidence>
<name>A0ABR4PQT2_9HELO</name>
<dbReference type="SUPFAM" id="SSF88713">
    <property type="entry name" value="Glycoside hydrolase/deacetylase"/>
    <property type="match status" value="1"/>
</dbReference>
<evidence type="ECO:0000313" key="2">
    <source>
        <dbReference type="EMBL" id="KAL3425685.1"/>
    </source>
</evidence>
<dbReference type="EMBL" id="JBFCZG010000002">
    <property type="protein sequence ID" value="KAL3425685.1"/>
    <property type="molecule type" value="Genomic_DNA"/>
</dbReference>
<dbReference type="Gene3D" id="3.20.20.370">
    <property type="entry name" value="Glycoside hydrolase/deacetylase"/>
    <property type="match status" value="1"/>
</dbReference>
<dbReference type="PROSITE" id="PS51677">
    <property type="entry name" value="NODB"/>
    <property type="match status" value="1"/>
</dbReference>
<reference evidence="2 3" key="1">
    <citation type="submission" date="2024-06" db="EMBL/GenBank/DDBJ databases">
        <title>Complete genome of Phlyctema vagabunda strain 19-DSS-EL-015.</title>
        <authorList>
            <person name="Fiorenzani C."/>
        </authorList>
    </citation>
    <scope>NUCLEOTIDE SEQUENCE [LARGE SCALE GENOMIC DNA]</scope>
    <source>
        <strain evidence="2 3">19-DSS-EL-015</strain>
    </source>
</reference>
<feature type="domain" description="NodB homology" evidence="1">
    <location>
        <begin position="166"/>
        <end position="396"/>
    </location>
</feature>
<dbReference type="PANTHER" id="PTHR43123">
    <property type="entry name" value="POLYSACCHARIDE DEACETYLASE-RELATED"/>
    <property type="match status" value="1"/>
</dbReference>
<proteinExistence type="predicted"/>
<keyword evidence="3" id="KW-1185">Reference proteome</keyword>
<gene>
    <name evidence="2" type="ORF">PVAG01_02476</name>
</gene>
<accession>A0ABR4PQT2</accession>
<dbReference type="Pfam" id="PF01522">
    <property type="entry name" value="Polysacc_deac_1"/>
    <property type="match status" value="1"/>
</dbReference>